<dbReference type="Gene3D" id="3.40.50.720">
    <property type="entry name" value="NAD(P)-binding Rossmann-like Domain"/>
    <property type="match status" value="1"/>
</dbReference>
<dbReference type="Proteomes" id="UP000198765">
    <property type="component" value="Chromosome I"/>
</dbReference>
<dbReference type="RefSeq" id="WP_091198704.1">
    <property type="nucleotide sequence ID" value="NZ_LT594324.1"/>
</dbReference>
<keyword evidence="2" id="KW-0560">Oxidoreductase</keyword>
<keyword evidence="6" id="KW-1185">Reference proteome</keyword>
<dbReference type="Gene3D" id="3.30.360.10">
    <property type="entry name" value="Dihydrodipicolinate Reductase, domain 2"/>
    <property type="match status" value="1"/>
</dbReference>
<proteinExistence type="inferred from homology"/>
<name>A0A1A9A7N9_9ACTN</name>
<evidence type="ECO:0000259" key="4">
    <source>
        <dbReference type="Pfam" id="PF22725"/>
    </source>
</evidence>
<dbReference type="InterPro" id="IPR050984">
    <property type="entry name" value="Gfo/Idh/MocA_domain"/>
</dbReference>
<dbReference type="InterPro" id="IPR036291">
    <property type="entry name" value="NAD(P)-bd_dom_sf"/>
</dbReference>
<gene>
    <name evidence="5" type="ORF">GA0070621_4328</name>
</gene>
<dbReference type="SUPFAM" id="SSF55347">
    <property type="entry name" value="Glyceraldehyde-3-phosphate dehydrogenase-like, C-terminal domain"/>
    <property type="match status" value="1"/>
</dbReference>
<dbReference type="GO" id="GO:0016491">
    <property type="term" value="F:oxidoreductase activity"/>
    <property type="evidence" value="ECO:0007669"/>
    <property type="project" value="UniProtKB-KW"/>
</dbReference>
<dbReference type="PANTHER" id="PTHR22604">
    <property type="entry name" value="OXIDOREDUCTASES"/>
    <property type="match status" value="1"/>
</dbReference>
<dbReference type="GO" id="GO:0000166">
    <property type="term" value="F:nucleotide binding"/>
    <property type="evidence" value="ECO:0007669"/>
    <property type="project" value="InterPro"/>
</dbReference>
<sequence>MVQEISTRKTRWGILSTGWIAGRFAEDLRLVPGAELVAVGSRTRESAELFAARHDVPRAYASWAELAADPDLDVIYVATPHAAHHEATLACLAGGKAVLVEKPCTLDLATSTELVETARARGLFLMEAMWMRTNPIILRVVELIAEGAIGEVTHVRADFGVAGPFPPEHRMRARTLGGGALLDLGVYPVSLAHLLLGVPQHTHAWARLSPEGVDENTGIVLGWDSGAVATLSCGMVGATAITASITGTSGRIDLSEPFFRPGSAVLHRLGAEPETIPADLTGGGYQYEAAEVQRCLAAGLTESPLVPHSATLEVMALLDDIRTRVGVSYA</sequence>
<evidence type="ECO:0000256" key="2">
    <source>
        <dbReference type="ARBA" id="ARBA00023002"/>
    </source>
</evidence>
<dbReference type="InterPro" id="IPR000683">
    <property type="entry name" value="Gfo/Idh/MocA-like_OxRdtase_N"/>
</dbReference>
<protein>
    <submittedName>
        <fullName evidence="5">Predicted dehydrogenase</fullName>
    </submittedName>
</protein>
<dbReference type="EMBL" id="LT594324">
    <property type="protein sequence ID" value="SBT52185.1"/>
    <property type="molecule type" value="Genomic_DNA"/>
</dbReference>
<dbReference type="AlphaFoldDB" id="A0A1A9A7N9"/>
<feature type="domain" description="Gfo/Idh/MocA-like oxidoreductase N-terminal" evidence="3">
    <location>
        <begin position="11"/>
        <end position="126"/>
    </location>
</feature>
<dbReference type="SUPFAM" id="SSF51735">
    <property type="entry name" value="NAD(P)-binding Rossmann-fold domains"/>
    <property type="match status" value="1"/>
</dbReference>
<accession>A0A1A9A7N9</accession>
<reference evidence="5 6" key="1">
    <citation type="submission" date="2016-06" db="EMBL/GenBank/DDBJ databases">
        <authorList>
            <person name="Kjaerup R.B."/>
            <person name="Dalgaard T.S."/>
            <person name="Juul-Madsen H.R."/>
        </authorList>
    </citation>
    <scope>NUCLEOTIDE SEQUENCE [LARGE SCALE GENOMIC DNA]</scope>
    <source>
        <strain evidence="5 6">DSM 45248</strain>
    </source>
</reference>
<comment type="similarity">
    <text evidence="1">Belongs to the Gfo/Idh/MocA family.</text>
</comment>
<dbReference type="Pfam" id="PF01408">
    <property type="entry name" value="GFO_IDH_MocA"/>
    <property type="match status" value="1"/>
</dbReference>
<feature type="domain" description="GFO/IDH/MocA-like oxidoreductase" evidence="4">
    <location>
        <begin position="138"/>
        <end position="252"/>
    </location>
</feature>
<dbReference type="PANTHER" id="PTHR22604:SF105">
    <property type="entry name" value="TRANS-1,2-DIHYDROBENZENE-1,2-DIOL DEHYDROGENASE"/>
    <property type="match status" value="1"/>
</dbReference>
<organism evidence="5 6">
    <name type="scientific">Micromonospora narathiwatensis</name>
    <dbReference type="NCBI Taxonomy" id="299146"/>
    <lineage>
        <taxon>Bacteria</taxon>
        <taxon>Bacillati</taxon>
        <taxon>Actinomycetota</taxon>
        <taxon>Actinomycetes</taxon>
        <taxon>Micromonosporales</taxon>
        <taxon>Micromonosporaceae</taxon>
        <taxon>Micromonospora</taxon>
    </lineage>
</organism>
<dbReference type="Pfam" id="PF22725">
    <property type="entry name" value="GFO_IDH_MocA_C3"/>
    <property type="match status" value="1"/>
</dbReference>
<evidence type="ECO:0000313" key="5">
    <source>
        <dbReference type="EMBL" id="SBT52185.1"/>
    </source>
</evidence>
<dbReference type="PATRIC" id="fig|299146.4.peg.4479"/>
<evidence type="ECO:0000259" key="3">
    <source>
        <dbReference type="Pfam" id="PF01408"/>
    </source>
</evidence>
<dbReference type="OrthoDB" id="9815825at2"/>
<evidence type="ECO:0000313" key="6">
    <source>
        <dbReference type="Proteomes" id="UP000198765"/>
    </source>
</evidence>
<evidence type="ECO:0000256" key="1">
    <source>
        <dbReference type="ARBA" id="ARBA00010928"/>
    </source>
</evidence>
<dbReference type="InterPro" id="IPR055170">
    <property type="entry name" value="GFO_IDH_MocA-like_dom"/>
</dbReference>